<keyword evidence="3" id="KW-0238">DNA-binding</keyword>
<dbReference type="Proteomes" id="UP000257109">
    <property type="component" value="Unassembled WGS sequence"/>
</dbReference>
<dbReference type="GO" id="GO:0030154">
    <property type="term" value="P:cell differentiation"/>
    <property type="evidence" value="ECO:0007669"/>
    <property type="project" value="TreeGrafter"/>
</dbReference>
<proteinExistence type="predicted"/>
<dbReference type="GO" id="GO:0006355">
    <property type="term" value="P:regulation of DNA-templated transcription"/>
    <property type="evidence" value="ECO:0007669"/>
    <property type="project" value="TreeGrafter"/>
</dbReference>
<protein>
    <submittedName>
        <fullName evidence="7">Transcription factor MYB82</fullName>
    </submittedName>
</protein>
<dbReference type="InterPro" id="IPR015495">
    <property type="entry name" value="Myb_TF_plants"/>
</dbReference>
<comment type="subcellular location">
    <subcellularLocation>
        <location evidence="1">Nucleus</location>
    </subcellularLocation>
</comment>
<dbReference type="OrthoDB" id="2143914at2759"/>
<evidence type="ECO:0000259" key="6">
    <source>
        <dbReference type="PROSITE" id="PS51294"/>
    </source>
</evidence>
<keyword evidence="8" id="KW-1185">Reference proteome</keyword>
<evidence type="ECO:0000256" key="2">
    <source>
        <dbReference type="ARBA" id="ARBA00022737"/>
    </source>
</evidence>
<name>A0A371F1Y7_MUCPR</name>
<evidence type="ECO:0000256" key="1">
    <source>
        <dbReference type="ARBA" id="ARBA00004123"/>
    </source>
</evidence>
<dbReference type="STRING" id="157652.A0A371F1Y7"/>
<dbReference type="CDD" id="cd00167">
    <property type="entry name" value="SANT"/>
    <property type="match status" value="2"/>
</dbReference>
<dbReference type="InterPro" id="IPR001005">
    <property type="entry name" value="SANT/Myb"/>
</dbReference>
<dbReference type="SMART" id="SM00717">
    <property type="entry name" value="SANT"/>
    <property type="match status" value="2"/>
</dbReference>
<dbReference type="Gene3D" id="1.10.10.60">
    <property type="entry name" value="Homeodomain-like"/>
    <property type="match status" value="2"/>
</dbReference>
<dbReference type="PANTHER" id="PTHR47998">
    <property type="entry name" value="TRANSCRIPTION FACTOR MYB51-LIKE ISOFORM X1"/>
    <property type="match status" value="1"/>
</dbReference>
<comment type="caution">
    <text evidence="7">The sequence shown here is derived from an EMBL/GenBank/DDBJ whole genome shotgun (WGS) entry which is preliminary data.</text>
</comment>
<accession>A0A371F1Y7</accession>
<keyword evidence="4" id="KW-0539">Nucleus</keyword>
<feature type="domain" description="Myb-like" evidence="5">
    <location>
        <begin position="57"/>
        <end position="116"/>
    </location>
</feature>
<dbReference type="PROSITE" id="PS51294">
    <property type="entry name" value="HTH_MYB"/>
    <property type="match status" value="2"/>
</dbReference>
<dbReference type="SUPFAM" id="SSF46689">
    <property type="entry name" value="Homeodomain-like"/>
    <property type="match status" value="1"/>
</dbReference>
<evidence type="ECO:0000256" key="4">
    <source>
        <dbReference type="ARBA" id="ARBA00023242"/>
    </source>
</evidence>
<dbReference type="PROSITE" id="PS50090">
    <property type="entry name" value="MYB_LIKE"/>
    <property type="match status" value="2"/>
</dbReference>
<dbReference type="Pfam" id="PF00249">
    <property type="entry name" value="Myb_DNA-binding"/>
    <property type="match status" value="2"/>
</dbReference>
<feature type="domain" description="HTH myb-type" evidence="6">
    <location>
        <begin position="10"/>
        <end position="60"/>
    </location>
</feature>
<keyword evidence="2" id="KW-0677">Repeat</keyword>
<reference evidence="7" key="1">
    <citation type="submission" date="2018-05" db="EMBL/GenBank/DDBJ databases">
        <title>Draft genome of Mucuna pruriens seed.</title>
        <authorList>
            <person name="Nnadi N.E."/>
            <person name="Vos R."/>
            <person name="Hasami M.H."/>
            <person name="Devisetty U.K."/>
            <person name="Aguiy J.C."/>
        </authorList>
    </citation>
    <scope>NUCLEOTIDE SEQUENCE [LARGE SCALE GENOMIC DNA]</scope>
    <source>
        <strain evidence="7">JCA_2017</strain>
    </source>
</reference>
<evidence type="ECO:0000256" key="3">
    <source>
        <dbReference type="ARBA" id="ARBA00023125"/>
    </source>
</evidence>
<gene>
    <name evidence="7" type="primary">MYB82</name>
    <name evidence="7" type="ORF">CR513_48220</name>
</gene>
<evidence type="ECO:0000313" key="7">
    <source>
        <dbReference type="EMBL" id="RDX72317.1"/>
    </source>
</evidence>
<sequence>METKCCEIEGAWSSEEEEILINYVQVNGEGNWRDFSKRAGLKRCDESCKHRWLNYLKPAIHRRNISPKEEDLIIRMHKLVGNRIDIDRLIKLWSIIAGRLPGRTENEIENIWNNYLSKKEEINY</sequence>
<dbReference type="InterPro" id="IPR017930">
    <property type="entry name" value="Myb_dom"/>
</dbReference>
<dbReference type="GO" id="GO:0000976">
    <property type="term" value="F:transcription cis-regulatory region binding"/>
    <property type="evidence" value="ECO:0007669"/>
    <property type="project" value="TreeGrafter"/>
</dbReference>
<dbReference type="InterPro" id="IPR009057">
    <property type="entry name" value="Homeodomain-like_sf"/>
</dbReference>
<dbReference type="AlphaFoldDB" id="A0A371F1Y7"/>
<dbReference type="EMBL" id="QJKJ01010962">
    <property type="protein sequence ID" value="RDX72317.1"/>
    <property type="molecule type" value="Genomic_DNA"/>
</dbReference>
<dbReference type="PANTHER" id="PTHR47998:SF83">
    <property type="entry name" value="TRANSCRIPTION FACTOR TT2"/>
    <property type="match status" value="1"/>
</dbReference>
<evidence type="ECO:0000313" key="8">
    <source>
        <dbReference type="Proteomes" id="UP000257109"/>
    </source>
</evidence>
<feature type="domain" description="HTH myb-type" evidence="6">
    <location>
        <begin position="93"/>
        <end position="120"/>
    </location>
</feature>
<dbReference type="FunFam" id="1.10.10.60:FF:000001">
    <property type="entry name" value="MYB-related transcription factor"/>
    <property type="match status" value="1"/>
</dbReference>
<organism evidence="7 8">
    <name type="scientific">Mucuna pruriens</name>
    <name type="common">Velvet bean</name>
    <name type="synonym">Dolichos pruriens</name>
    <dbReference type="NCBI Taxonomy" id="157652"/>
    <lineage>
        <taxon>Eukaryota</taxon>
        <taxon>Viridiplantae</taxon>
        <taxon>Streptophyta</taxon>
        <taxon>Embryophyta</taxon>
        <taxon>Tracheophyta</taxon>
        <taxon>Spermatophyta</taxon>
        <taxon>Magnoliopsida</taxon>
        <taxon>eudicotyledons</taxon>
        <taxon>Gunneridae</taxon>
        <taxon>Pentapetalae</taxon>
        <taxon>rosids</taxon>
        <taxon>fabids</taxon>
        <taxon>Fabales</taxon>
        <taxon>Fabaceae</taxon>
        <taxon>Papilionoideae</taxon>
        <taxon>50 kb inversion clade</taxon>
        <taxon>NPAAA clade</taxon>
        <taxon>indigoferoid/millettioid clade</taxon>
        <taxon>Phaseoleae</taxon>
        <taxon>Mucuna</taxon>
    </lineage>
</organism>
<feature type="non-terminal residue" evidence="7">
    <location>
        <position position="1"/>
    </location>
</feature>
<feature type="domain" description="Myb-like" evidence="5">
    <location>
        <begin position="9"/>
        <end position="56"/>
    </location>
</feature>
<dbReference type="GO" id="GO:0005634">
    <property type="term" value="C:nucleus"/>
    <property type="evidence" value="ECO:0007669"/>
    <property type="project" value="UniProtKB-SubCell"/>
</dbReference>
<evidence type="ECO:0000259" key="5">
    <source>
        <dbReference type="PROSITE" id="PS50090"/>
    </source>
</evidence>